<reference evidence="1" key="1">
    <citation type="journal article" date="2015" name="Proc. Natl. Acad. Sci. U.S.A.">
        <title>Networks of energetic and metabolic interactions define dynamics in microbial communities.</title>
        <authorList>
            <person name="Embree M."/>
            <person name="Liu J.K."/>
            <person name="Al-Bassam M.M."/>
            <person name="Zengler K."/>
        </authorList>
    </citation>
    <scope>NUCLEOTIDE SEQUENCE</scope>
</reference>
<sequence>MTERRISRADRAQLAMMLEVCAFPKPGNVDRCHDYPTTRLEHFLASAILARPALEKAERGEGSVGQLILEAIECTHVHAGGNTHFGAFILLIPLVLGHDIPGACRVVADTTTDDAVRFYQAFAKTQVRVLSHDDLDVHDPAAIEELKRRQMTLADVMLYSARNDMVAREWVNGFSLTRRGADLLHAYGGGCGGVTGAFIDLLASEPDTFVVKKHGPDVAAMTMRKAQEVRDGLRDIAAFDQECIDAGINPGSIADIIIASLYIALGEGWAWDC</sequence>
<dbReference type="Gene3D" id="1.10.4200.10">
    <property type="entry name" value="Triphosphoribosyl-dephospho-CoA protein"/>
    <property type="match status" value="1"/>
</dbReference>
<dbReference type="PANTHER" id="PTHR42280:SF1">
    <property type="entry name" value="CITG FAMILY PROTEIN"/>
    <property type="match status" value="1"/>
</dbReference>
<dbReference type="AlphaFoldDB" id="A0A0W8EAJ0"/>
<dbReference type="GO" id="GO:0046917">
    <property type="term" value="F:triphosphoribosyl-dephospho-CoA synthase activity"/>
    <property type="evidence" value="ECO:0007669"/>
    <property type="project" value="InterPro"/>
</dbReference>
<dbReference type="EMBL" id="LNQE01001789">
    <property type="protein sequence ID" value="KUG05647.1"/>
    <property type="molecule type" value="Genomic_DNA"/>
</dbReference>
<gene>
    <name evidence="1" type="ORF">ASZ90_016919</name>
</gene>
<dbReference type="PANTHER" id="PTHR42280">
    <property type="entry name" value="CITG FAMILY PROTEIN"/>
    <property type="match status" value="1"/>
</dbReference>
<dbReference type="Pfam" id="PF01874">
    <property type="entry name" value="CitG"/>
    <property type="match status" value="1"/>
</dbReference>
<name>A0A0W8EAJ0_9ZZZZ</name>
<organism evidence="1">
    <name type="scientific">hydrocarbon metagenome</name>
    <dbReference type="NCBI Taxonomy" id="938273"/>
    <lineage>
        <taxon>unclassified sequences</taxon>
        <taxon>metagenomes</taxon>
        <taxon>ecological metagenomes</taxon>
    </lineage>
</organism>
<accession>A0A0W8EAJ0</accession>
<proteinExistence type="predicted"/>
<comment type="caution">
    <text evidence="1">The sequence shown here is derived from an EMBL/GenBank/DDBJ whole genome shotgun (WGS) entry which is preliminary data.</text>
</comment>
<dbReference type="InterPro" id="IPR002736">
    <property type="entry name" value="CitG"/>
</dbReference>
<protein>
    <submittedName>
        <fullName evidence="1">Triphosphoribosyl-dephospho-coa synthetase</fullName>
    </submittedName>
</protein>
<evidence type="ECO:0000313" key="1">
    <source>
        <dbReference type="EMBL" id="KUG05647.1"/>
    </source>
</evidence>
<dbReference type="GO" id="GO:0005524">
    <property type="term" value="F:ATP binding"/>
    <property type="evidence" value="ECO:0007669"/>
    <property type="project" value="InterPro"/>
</dbReference>